<dbReference type="Proteomes" id="UP000179935">
    <property type="component" value="Unassembled WGS sequence"/>
</dbReference>
<protein>
    <recommendedName>
        <fullName evidence="4">Secreted protein</fullName>
    </recommendedName>
</protein>
<dbReference type="EMBL" id="MLYP01000025">
    <property type="protein sequence ID" value="OIJ95024.1"/>
    <property type="molecule type" value="Genomic_DNA"/>
</dbReference>
<evidence type="ECO:0000313" key="2">
    <source>
        <dbReference type="EMBL" id="OIJ95024.1"/>
    </source>
</evidence>
<keyword evidence="3" id="KW-1185">Reference proteome</keyword>
<organism evidence="2 3">
    <name type="scientific">Streptomyces colonosanans</name>
    <dbReference type="NCBI Taxonomy" id="1428652"/>
    <lineage>
        <taxon>Bacteria</taxon>
        <taxon>Bacillati</taxon>
        <taxon>Actinomycetota</taxon>
        <taxon>Actinomycetes</taxon>
        <taxon>Kitasatosporales</taxon>
        <taxon>Streptomycetaceae</taxon>
        <taxon>Streptomyces</taxon>
    </lineage>
</organism>
<accession>A0A1S2PQ32</accession>
<evidence type="ECO:0000256" key="1">
    <source>
        <dbReference type="SAM" id="MobiDB-lite"/>
    </source>
</evidence>
<dbReference type="AlphaFoldDB" id="A0A1S2PQ32"/>
<name>A0A1S2PQ32_9ACTN</name>
<sequence length="381" mass="41475">MSSLDARLGVLRGTAPPIPHSARTLAALTANPTCDRRSLIDAAGIDKAALAAHLNLPQPLRKSQLALDYGLAFEHKVTAQAGAPLVPLLRQALALTLPEASYQDVNSVGSDDDKSSLQLRHAHTRSRILSAAHRRPSQHRTLLDHPVLHLTVAGHQAYLEPDIIAFHRDGVFHVVEIKSFPVIHGQSDPLKVDAALTQAAAYVLALRELLADDGLPPERVSDTVILVNPRNFTQHPTATPYKAYQQIKSLSRHLGRLRRLPELLDKLPPHTTLDLAPGPDGKPTRPRGELAAALATVPARYTPGCRHHCDLAFHCRTEARNQRRTAALGTKVRDDLAGIDTIDTALALTDGQLHPARDQKDITQALQQAQRIYAELQTGIA</sequence>
<comment type="caution">
    <text evidence="2">The sequence shown here is derived from an EMBL/GenBank/DDBJ whole genome shotgun (WGS) entry which is preliminary data.</text>
</comment>
<dbReference type="RefSeq" id="WP_071365830.1">
    <property type="nucleotide sequence ID" value="NZ_MLYP01000025.1"/>
</dbReference>
<dbReference type="STRING" id="1428652.BIV24_09785"/>
<feature type="region of interest" description="Disordered" evidence="1">
    <location>
        <begin position="268"/>
        <end position="287"/>
    </location>
</feature>
<evidence type="ECO:0008006" key="4">
    <source>
        <dbReference type="Google" id="ProtNLM"/>
    </source>
</evidence>
<dbReference type="OrthoDB" id="3366489at2"/>
<reference evidence="2 3" key="1">
    <citation type="submission" date="2016-10" db="EMBL/GenBank/DDBJ databases">
        <title>Genome sequence of Streptomyces sp. MUSC 93.</title>
        <authorList>
            <person name="Lee L.-H."/>
            <person name="Ser H.-L."/>
            <person name="Law J.W.-F."/>
        </authorList>
    </citation>
    <scope>NUCLEOTIDE SEQUENCE [LARGE SCALE GENOMIC DNA]</scope>
    <source>
        <strain evidence="2 3">MUSC 93</strain>
    </source>
</reference>
<gene>
    <name evidence="2" type="ORF">BIV24_09785</name>
</gene>
<proteinExistence type="predicted"/>
<evidence type="ECO:0000313" key="3">
    <source>
        <dbReference type="Proteomes" id="UP000179935"/>
    </source>
</evidence>